<keyword evidence="8" id="KW-1185">Reference proteome</keyword>
<evidence type="ECO:0000256" key="3">
    <source>
        <dbReference type="ARBA" id="ARBA00023274"/>
    </source>
</evidence>
<protein>
    <recommendedName>
        <fullName evidence="4">Large ribosomal subunit protein eL38</fullName>
    </recommendedName>
    <alternativeName>
        <fullName evidence="5">60S ribosomal protein L38</fullName>
    </alternativeName>
</protein>
<organism evidence="7 8">
    <name type="scientific">Timema podura</name>
    <name type="common">Walking stick</name>
    <dbReference type="NCBI Taxonomy" id="61482"/>
    <lineage>
        <taxon>Eukaryota</taxon>
        <taxon>Metazoa</taxon>
        <taxon>Ecdysozoa</taxon>
        <taxon>Arthropoda</taxon>
        <taxon>Hexapoda</taxon>
        <taxon>Insecta</taxon>
        <taxon>Pterygota</taxon>
        <taxon>Neoptera</taxon>
        <taxon>Polyneoptera</taxon>
        <taxon>Phasmatodea</taxon>
        <taxon>Timematodea</taxon>
        <taxon>Timematoidea</taxon>
        <taxon>Timematidae</taxon>
        <taxon>Timema</taxon>
    </lineage>
</organism>
<dbReference type="EMBL" id="CAJPIN010018125">
    <property type="protein sequence ID" value="CAG2061992.1"/>
    <property type="molecule type" value="Genomic_DNA"/>
</dbReference>
<evidence type="ECO:0000313" key="8">
    <source>
        <dbReference type="Proteomes" id="UP001153148"/>
    </source>
</evidence>
<comment type="similarity">
    <text evidence="1 6">Belongs to the eukaryotic ribosomal protein eL38 family.</text>
</comment>
<name>A0ABN7P2M7_TIMPD</name>
<evidence type="ECO:0000256" key="6">
    <source>
        <dbReference type="RuleBase" id="RU003445"/>
    </source>
</evidence>
<dbReference type="Pfam" id="PF01781">
    <property type="entry name" value="Ribosomal_L38e"/>
    <property type="match status" value="1"/>
</dbReference>
<dbReference type="InterPro" id="IPR002675">
    <property type="entry name" value="Ribosomal_eL38"/>
</dbReference>
<reference evidence="7" key="1">
    <citation type="submission" date="2021-03" db="EMBL/GenBank/DDBJ databases">
        <authorList>
            <person name="Tran Van P."/>
        </authorList>
    </citation>
    <scope>NUCLEOTIDE SEQUENCE</scope>
</reference>
<feature type="non-terminal residue" evidence="7">
    <location>
        <position position="1"/>
    </location>
</feature>
<dbReference type="PANTHER" id="PTHR10965">
    <property type="entry name" value="60S RIBOSOMAL PROTEIN L38"/>
    <property type="match status" value="1"/>
</dbReference>
<dbReference type="InterPro" id="IPR038464">
    <property type="entry name" value="Ribosomal_eL38_sf"/>
</dbReference>
<comment type="caution">
    <text evidence="7">The sequence shown here is derived from an EMBL/GenBank/DDBJ whole genome shotgun (WGS) entry which is preliminary data.</text>
</comment>
<evidence type="ECO:0000256" key="2">
    <source>
        <dbReference type="ARBA" id="ARBA00022980"/>
    </source>
</evidence>
<evidence type="ECO:0000313" key="7">
    <source>
        <dbReference type="EMBL" id="CAG2061992.1"/>
    </source>
</evidence>
<keyword evidence="2 6" id="KW-0689">Ribosomal protein</keyword>
<gene>
    <name evidence="7" type="ORF">TPAB3V08_LOCUS8945</name>
</gene>
<evidence type="ECO:0000256" key="5">
    <source>
        <dbReference type="ARBA" id="ARBA00035338"/>
    </source>
</evidence>
<accession>A0ABN7P2M7</accession>
<evidence type="ECO:0000256" key="1">
    <source>
        <dbReference type="ARBA" id="ARBA00007803"/>
    </source>
</evidence>
<keyword evidence="3 6" id="KW-0687">Ribonucleoprotein</keyword>
<dbReference type="Proteomes" id="UP001153148">
    <property type="component" value="Unassembled WGS sequence"/>
</dbReference>
<sequence length="192" mass="22174">YVQSEIDLFLSTAVKIKKNPDNVKFKVRCSRFLYTLVITDKEKAEKLKQSLPPVISNQKNNLGKYCVISQQTHIIGSTLPSSKRTQIAGHGKTKEMNILLSKELNLDATTLVIGIQSYRFCNTCHDELSIPSKSLFVSCLHPPSTEVVKSDLPDKRSHYKEQYYDADTHERVDRQPLVRFLWRRHRFSRHGQ</sequence>
<proteinExistence type="inferred from homology"/>
<dbReference type="PANTHER" id="PTHR10965:SF0">
    <property type="entry name" value="LARGE RIBOSOMAL SUBUNIT PROTEIN EL38"/>
    <property type="match status" value="1"/>
</dbReference>
<dbReference type="Gene3D" id="3.30.720.90">
    <property type="match status" value="1"/>
</dbReference>
<evidence type="ECO:0000256" key="4">
    <source>
        <dbReference type="ARBA" id="ARBA00035235"/>
    </source>
</evidence>